<keyword evidence="1" id="KW-0732">Signal</keyword>
<evidence type="ECO:0000313" key="2">
    <source>
        <dbReference type="EMBL" id="GLX85930.1"/>
    </source>
</evidence>
<sequence length="110" mass="11887">MNKKAYIIAIVLLAFMSSSLHAASATGNVATINLYGGNWGNSWAGSILFKLDTMPANVTWFYIEKDDISFSSFLSVLLASKQTNSELIIHYDAQNINSIGYSGTMAISAP</sequence>
<comment type="caution">
    <text evidence="2">The sequence shown here is derived from an EMBL/GenBank/DDBJ whole genome shotgun (WGS) entry which is preliminary data.</text>
</comment>
<keyword evidence="3" id="KW-1185">Reference proteome</keyword>
<feature type="signal peptide" evidence="1">
    <location>
        <begin position="1"/>
        <end position="22"/>
    </location>
</feature>
<reference evidence="2 3" key="1">
    <citation type="submission" date="2023-03" db="EMBL/GenBank/DDBJ databases">
        <title>Thalassotalea loyana LMG 22536T draft genome sequence.</title>
        <authorList>
            <person name="Sawabe T."/>
        </authorList>
    </citation>
    <scope>NUCLEOTIDE SEQUENCE [LARGE SCALE GENOMIC DNA]</scope>
    <source>
        <strain evidence="2 3">LMG 22536</strain>
    </source>
</reference>
<organism evidence="2 3">
    <name type="scientific">Thalassotalea loyana</name>
    <dbReference type="NCBI Taxonomy" id="280483"/>
    <lineage>
        <taxon>Bacteria</taxon>
        <taxon>Pseudomonadati</taxon>
        <taxon>Pseudomonadota</taxon>
        <taxon>Gammaproteobacteria</taxon>
        <taxon>Alteromonadales</taxon>
        <taxon>Colwelliaceae</taxon>
        <taxon>Thalassotalea</taxon>
    </lineage>
</organism>
<dbReference type="RefSeq" id="WP_284298487.1">
    <property type="nucleotide sequence ID" value="NZ_BSSV01000004.1"/>
</dbReference>
<proteinExistence type="predicted"/>
<dbReference type="Proteomes" id="UP001157134">
    <property type="component" value="Unassembled WGS sequence"/>
</dbReference>
<evidence type="ECO:0000256" key="1">
    <source>
        <dbReference type="SAM" id="SignalP"/>
    </source>
</evidence>
<dbReference type="EMBL" id="BSSV01000004">
    <property type="protein sequence ID" value="GLX85930.1"/>
    <property type="molecule type" value="Genomic_DNA"/>
</dbReference>
<feature type="chain" id="PRO_5045323181" evidence="1">
    <location>
        <begin position="23"/>
        <end position="110"/>
    </location>
</feature>
<protein>
    <submittedName>
        <fullName evidence="2">Uncharacterized protein</fullName>
    </submittedName>
</protein>
<gene>
    <name evidence="2" type="ORF">tloyanaT_21820</name>
</gene>
<name>A0ABQ6HGQ6_9GAMM</name>
<evidence type="ECO:0000313" key="3">
    <source>
        <dbReference type="Proteomes" id="UP001157134"/>
    </source>
</evidence>
<accession>A0ABQ6HGQ6</accession>